<evidence type="ECO:0000256" key="4">
    <source>
        <dbReference type="ARBA" id="ARBA00022741"/>
    </source>
</evidence>
<dbReference type="GO" id="GO:0006542">
    <property type="term" value="P:glutamine biosynthetic process"/>
    <property type="evidence" value="ECO:0007669"/>
    <property type="project" value="InterPro"/>
</dbReference>
<organism evidence="10 11">
    <name type="scientific">Stappia sediminis</name>
    <dbReference type="NCBI Taxonomy" id="2692190"/>
    <lineage>
        <taxon>Bacteria</taxon>
        <taxon>Pseudomonadati</taxon>
        <taxon>Pseudomonadota</taxon>
        <taxon>Alphaproteobacteria</taxon>
        <taxon>Hyphomicrobiales</taxon>
        <taxon>Stappiaceae</taxon>
        <taxon>Stappia</taxon>
    </lineage>
</organism>
<dbReference type="Proteomes" id="UP000433101">
    <property type="component" value="Unassembled WGS sequence"/>
</dbReference>
<dbReference type="FunFam" id="3.30.590.10:FF:000005">
    <property type="entry name" value="Probable glutamine synthetase"/>
    <property type="match status" value="1"/>
</dbReference>
<dbReference type="GO" id="GO:0006598">
    <property type="term" value="P:polyamine catabolic process"/>
    <property type="evidence" value="ECO:0007669"/>
    <property type="project" value="TreeGrafter"/>
</dbReference>
<evidence type="ECO:0000256" key="2">
    <source>
        <dbReference type="ARBA" id="ARBA00009897"/>
    </source>
</evidence>
<dbReference type="SMART" id="SM01230">
    <property type="entry name" value="Gln-synt_C"/>
    <property type="match status" value="1"/>
</dbReference>
<keyword evidence="11" id="KW-1185">Reference proteome</keyword>
<dbReference type="Gene3D" id="3.30.590.10">
    <property type="entry name" value="Glutamine synthetase/guanido kinase, catalytic domain"/>
    <property type="match status" value="1"/>
</dbReference>
<gene>
    <name evidence="10" type="ORF">GR183_15160</name>
</gene>
<evidence type="ECO:0000256" key="8">
    <source>
        <dbReference type="SAM" id="MobiDB-lite"/>
    </source>
</evidence>
<keyword evidence="3" id="KW-0436">Ligase</keyword>
<dbReference type="SUPFAM" id="SSF55931">
    <property type="entry name" value="Glutamine synthetase/guanido kinase"/>
    <property type="match status" value="1"/>
</dbReference>
<protein>
    <submittedName>
        <fullName evidence="10">Glutamine synthetase</fullName>
    </submittedName>
</protein>
<keyword evidence="5" id="KW-0067">ATP-binding</keyword>
<evidence type="ECO:0000259" key="9">
    <source>
        <dbReference type="PROSITE" id="PS51987"/>
    </source>
</evidence>
<accession>A0A7X3LW83</accession>
<dbReference type="InterPro" id="IPR014746">
    <property type="entry name" value="Gln_synth/guanido_kin_cat_dom"/>
</dbReference>
<feature type="region of interest" description="Disordered" evidence="8">
    <location>
        <begin position="163"/>
        <end position="185"/>
    </location>
</feature>
<reference evidence="10 11" key="1">
    <citation type="submission" date="2019-12" db="EMBL/GenBank/DDBJ databases">
        <authorList>
            <person name="Li M."/>
        </authorList>
    </citation>
    <scope>NUCLEOTIDE SEQUENCE [LARGE SCALE GENOMIC DNA]</scope>
    <source>
        <strain evidence="10 11">GBMRC 2046</strain>
    </source>
</reference>
<comment type="caution">
    <text evidence="10">The sequence shown here is derived from an EMBL/GenBank/DDBJ whole genome shotgun (WGS) entry which is preliminary data.</text>
</comment>
<dbReference type="PANTHER" id="PTHR43785:SF3">
    <property type="entry name" value="GS CATALYTIC DOMAIN-CONTAINING PROTEIN"/>
    <property type="match status" value="1"/>
</dbReference>
<dbReference type="SUPFAM" id="SSF54368">
    <property type="entry name" value="Glutamine synthetase, N-terminal domain"/>
    <property type="match status" value="1"/>
</dbReference>
<evidence type="ECO:0000256" key="7">
    <source>
        <dbReference type="RuleBase" id="RU000384"/>
    </source>
</evidence>
<dbReference type="GO" id="GO:0004356">
    <property type="term" value="F:glutamine synthetase activity"/>
    <property type="evidence" value="ECO:0007669"/>
    <property type="project" value="InterPro"/>
</dbReference>
<evidence type="ECO:0000256" key="3">
    <source>
        <dbReference type="ARBA" id="ARBA00022598"/>
    </source>
</evidence>
<evidence type="ECO:0000256" key="5">
    <source>
        <dbReference type="ARBA" id="ARBA00022840"/>
    </source>
</evidence>
<dbReference type="RefSeq" id="WP_160776496.1">
    <property type="nucleotide sequence ID" value="NZ_WUMV01000007.1"/>
</dbReference>
<dbReference type="InterPro" id="IPR008146">
    <property type="entry name" value="Gln_synth_cat_dom"/>
</dbReference>
<dbReference type="AlphaFoldDB" id="A0A7X3LW83"/>
<evidence type="ECO:0000256" key="1">
    <source>
        <dbReference type="ARBA" id="ARBA00001946"/>
    </source>
</evidence>
<dbReference type="PANTHER" id="PTHR43785">
    <property type="entry name" value="GAMMA-GLUTAMYLPUTRESCINE SYNTHETASE"/>
    <property type="match status" value="1"/>
</dbReference>
<comment type="cofactor">
    <cofactor evidence="1">
        <name>Mg(2+)</name>
        <dbReference type="ChEBI" id="CHEBI:18420"/>
    </cofactor>
</comment>
<keyword evidence="4" id="KW-0547">Nucleotide-binding</keyword>
<dbReference type="Gene3D" id="3.10.20.70">
    <property type="entry name" value="Glutamine synthetase, N-terminal domain"/>
    <property type="match status" value="1"/>
</dbReference>
<dbReference type="GO" id="GO:0005524">
    <property type="term" value="F:ATP binding"/>
    <property type="evidence" value="ECO:0007669"/>
    <property type="project" value="UniProtKB-KW"/>
</dbReference>
<evidence type="ECO:0000313" key="10">
    <source>
        <dbReference type="EMBL" id="MXN66252.1"/>
    </source>
</evidence>
<dbReference type="InterPro" id="IPR036651">
    <property type="entry name" value="Gln_synt_N_sf"/>
</dbReference>
<evidence type="ECO:0000313" key="11">
    <source>
        <dbReference type="Proteomes" id="UP000433101"/>
    </source>
</evidence>
<proteinExistence type="inferred from homology"/>
<evidence type="ECO:0000256" key="6">
    <source>
        <dbReference type="PROSITE-ProRule" id="PRU01331"/>
    </source>
</evidence>
<dbReference type="EMBL" id="WUMV01000007">
    <property type="protein sequence ID" value="MXN66252.1"/>
    <property type="molecule type" value="Genomic_DNA"/>
</dbReference>
<comment type="similarity">
    <text evidence="2 6 7">Belongs to the glutamine synthetase family.</text>
</comment>
<dbReference type="Pfam" id="PF00120">
    <property type="entry name" value="Gln-synt_C"/>
    <property type="match status" value="1"/>
</dbReference>
<feature type="domain" description="GS catalytic" evidence="9">
    <location>
        <begin position="132"/>
        <end position="466"/>
    </location>
</feature>
<dbReference type="PROSITE" id="PS51987">
    <property type="entry name" value="GS_CATALYTIC"/>
    <property type="match status" value="1"/>
</dbReference>
<name>A0A7X3LW83_9HYPH</name>
<sequence length="466" mass="52336">MSKKKKSQEPSIASRRGVTSLEEAHTWLAERGIEDIECIAPDMAGVVRGKMMPTEKFFSGPIMTMPSSIFAQTISGDYPPDDDKFQHNPTDGDIFFRADYSTLTVVPWESDPTAQLIHDAYTKDGIPVETAPRNVLKRVLQLYEDQGWEAVIAPEIEFYLVKPNTDPDYPLEPPTGRSGRPEAGRQSYSITALNEFDDLIDDIYDLSEAQGLEIDTLIHEDGAAQMEINLRHGQPLELADQVFMFKRTIREAALRHSMYATFMAKPMSNQPGSSMHIHQSVLDRETGQNIFSTKDGEASPAFLNFIGGHQKYLPAVACIMAPYVNSYRRFTRNTTAPVNLFWGHDNRTVGLRVPNSKPAGRRLENRVPSSDCNPYLAIAASLACGYLGLTQKLHPDEPKTGYSSHVMDALPRGLLEALDLFSECEELGEVFGEKFVNTYRAVKHEEFETFMSVISPWEREYLLLNV</sequence>